<protein>
    <submittedName>
        <fullName evidence="1">Uncharacterized protein</fullName>
    </submittedName>
</protein>
<dbReference type="EMBL" id="LAZR01002344">
    <property type="protein sequence ID" value="KKN31265.1"/>
    <property type="molecule type" value="Genomic_DNA"/>
</dbReference>
<dbReference type="AlphaFoldDB" id="A0A0F9PHH8"/>
<name>A0A0F9PHH8_9ZZZZ</name>
<comment type="caution">
    <text evidence="1">The sequence shown here is derived from an EMBL/GenBank/DDBJ whole genome shotgun (WGS) entry which is preliminary data.</text>
</comment>
<accession>A0A0F9PHH8</accession>
<reference evidence="1" key="1">
    <citation type="journal article" date="2015" name="Nature">
        <title>Complex archaea that bridge the gap between prokaryotes and eukaryotes.</title>
        <authorList>
            <person name="Spang A."/>
            <person name="Saw J.H."/>
            <person name="Jorgensen S.L."/>
            <person name="Zaremba-Niedzwiedzka K."/>
            <person name="Martijn J."/>
            <person name="Lind A.E."/>
            <person name="van Eijk R."/>
            <person name="Schleper C."/>
            <person name="Guy L."/>
            <person name="Ettema T.J."/>
        </authorList>
    </citation>
    <scope>NUCLEOTIDE SEQUENCE</scope>
</reference>
<evidence type="ECO:0000313" key="1">
    <source>
        <dbReference type="EMBL" id="KKN31265.1"/>
    </source>
</evidence>
<organism evidence="1">
    <name type="scientific">marine sediment metagenome</name>
    <dbReference type="NCBI Taxonomy" id="412755"/>
    <lineage>
        <taxon>unclassified sequences</taxon>
        <taxon>metagenomes</taxon>
        <taxon>ecological metagenomes</taxon>
    </lineage>
</organism>
<sequence length="253" mass="27667">MRLEAATKEKLDITLEDLFSPEGPLVVSTSLEKTEDLVLETVSLSECDIAELVQEGPSRSYATVQHTRAYHHVMALKLAAGEKAGVVARSLNLQPSTISRLLATPQFSALVESYRDKFVQQAVDTYALMELVTMESVSALHERLTGNERDTISLEALRRISETFSDRTGHSPVRRSQSVNLNASGSISDITLERVKSRHGEDAFYKPDVSQPALEKGHEKETLDQGAQVSIAAVFESVEKQEVVVASSEGPGV</sequence>
<proteinExistence type="predicted"/>
<gene>
    <name evidence="1" type="ORF">LCGC14_0825810</name>
</gene>